<dbReference type="EMBL" id="FXZM01000004">
    <property type="protein sequence ID" value="SMY11432.1"/>
    <property type="molecule type" value="Genomic_DNA"/>
</dbReference>
<evidence type="ECO:0000313" key="3">
    <source>
        <dbReference type="Proteomes" id="UP000234462"/>
    </source>
</evidence>
<protein>
    <submittedName>
        <fullName evidence="2">DNA-binding transcriptional regulator, MarR family</fullName>
    </submittedName>
</protein>
<proteinExistence type="predicted"/>
<keyword evidence="2" id="KW-0238">DNA-binding</keyword>
<dbReference type="PANTHER" id="PTHR33164:SF99">
    <property type="entry name" value="MARR FAMILY REGULATORY PROTEIN"/>
    <property type="match status" value="1"/>
</dbReference>
<dbReference type="GO" id="GO:0003700">
    <property type="term" value="F:DNA-binding transcription factor activity"/>
    <property type="evidence" value="ECO:0007669"/>
    <property type="project" value="InterPro"/>
</dbReference>
<keyword evidence="3" id="KW-1185">Reference proteome</keyword>
<dbReference type="Proteomes" id="UP000234462">
    <property type="component" value="Unassembled WGS sequence"/>
</dbReference>
<gene>
    <name evidence="2" type="ORF">BJEO58_01017</name>
</gene>
<accession>A0A2H1L3F2</accession>
<dbReference type="PROSITE" id="PS50995">
    <property type="entry name" value="HTH_MARR_2"/>
    <property type="match status" value="1"/>
</dbReference>
<dbReference type="AlphaFoldDB" id="A0A2H1L3F2"/>
<dbReference type="PANTHER" id="PTHR33164">
    <property type="entry name" value="TRANSCRIPTIONAL REGULATOR, MARR FAMILY"/>
    <property type="match status" value="1"/>
</dbReference>
<evidence type="ECO:0000313" key="2">
    <source>
        <dbReference type="EMBL" id="SMY11432.1"/>
    </source>
</evidence>
<dbReference type="InterPro" id="IPR036388">
    <property type="entry name" value="WH-like_DNA-bd_sf"/>
</dbReference>
<dbReference type="SMART" id="SM00347">
    <property type="entry name" value="HTH_MARR"/>
    <property type="match status" value="1"/>
</dbReference>
<dbReference type="GO" id="GO:0006950">
    <property type="term" value="P:response to stress"/>
    <property type="evidence" value="ECO:0007669"/>
    <property type="project" value="TreeGrafter"/>
</dbReference>
<sequence length="177" mass="19137">MTTKVSYVPRTDNPSVIIVGMSGPLGSDALAARLAEVYVELGPLYRKAARIVERGQPAMGMSVGVRAVLDQLRRGGELTVPQMARAQDLSRQFVQRMVHDARDAGFVDLIANPAHRRSSLVRLTTEGRGAIDAVAAREHRLMGRVGGNLTQAQLDATLHVLTSMSAALDEIDRDARP</sequence>
<feature type="domain" description="HTH marR-type" evidence="1">
    <location>
        <begin position="27"/>
        <end position="166"/>
    </location>
</feature>
<dbReference type="Gene3D" id="1.10.10.10">
    <property type="entry name" value="Winged helix-like DNA-binding domain superfamily/Winged helix DNA-binding domain"/>
    <property type="match status" value="1"/>
</dbReference>
<dbReference type="InterPro" id="IPR000835">
    <property type="entry name" value="HTH_MarR-typ"/>
</dbReference>
<dbReference type="Pfam" id="PF12802">
    <property type="entry name" value="MarR_2"/>
    <property type="match status" value="1"/>
</dbReference>
<name>A0A2H1L3F2_9MICO</name>
<organism evidence="2 3">
    <name type="scientific">Brevibacterium jeotgali</name>
    <dbReference type="NCBI Taxonomy" id="1262550"/>
    <lineage>
        <taxon>Bacteria</taxon>
        <taxon>Bacillati</taxon>
        <taxon>Actinomycetota</taxon>
        <taxon>Actinomycetes</taxon>
        <taxon>Micrococcales</taxon>
        <taxon>Brevibacteriaceae</taxon>
        <taxon>Brevibacterium</taxon>
    </lineage>
</organism>
<dbReference type="SUPFAM" id="SSF46785">
    <property type="entry name" value="Winged helix' DNA-binding domain"/>
    <property type="match status" value="1"/>
</dbReference>
<dbReference type="InterPro" id="IPR039422">
    <property type="entry name" value="MarR/SlyA-like"/>
</dbReference>
<dbReference type="InterPro" id="IPR036390">
    <property type="entry name" value="WH_DNA-bd_sf"/>
</dbReference>
<evidence type="ECO:0000259" key="1">
    <source>
        <dbReference type="PROSITE" id="PS50995"/>
    </source>
</evidence>
<dbReference type="GO" id="GO:0003677">
    <property type="term" value="F:DNA binding"/>
    <property type="evidence" value="ECO:0007669"/>
    <property type="project" value="UniProtKB-KW"/>
</dbReference>
<reference evidence="3" key="1">
    <citation type="submission" date="2017-03" db="EMBL/GenBank/DDBJ databases">
        <authorList>
            <person name="Monnet C."/>
        </authorList>
    </citation>
    <scope>NUCLEOTIDE SEQUENCE [LARGE SCALE GENOMIC DNA]</scope>
    <source>
        <strain evidence="3">SJ5-8</strain>
    </source>
</reference>